<reference evidence="6" key="2">
    <citation type="submission" date="2025-08" db="UniProtKB">
        <authorList>
            <consortium name="Ensembl"/>
        </authorList>
    </citation>
    <scope>IDENTIFICATION</scope>
</reference>
<reference evidence="6" key="1">
    <citation type="submission" date="2019-06" db="EMBL/GenBank/DDBJ databases">
        <authorList>
            <consortium name="Wellcome Sanger Institute Data Sharing"/>
        </authorList>
    </citation>
    <scope>NUCLEOTIDE SEQUENCE [LARGE SCALE GENOMIC DNA]</scope>
</reference>
<evidence type="ECO:0000313" key="6">
    <source>
        <dbReference type="Ensembl" id="ENSSORP00005052865.1"/>
    </source>
</evidence>
<evidence type="ECO:0000256" key="2">
    <source>
        <dbReference type="ARBA" id="ARBA00023125"/>
    </source>
</evidence>
<keyword evidence="1" id="KW-0805">Transcription regulation</keyword>
<evidence type="ECO:0000256" key="1">
    <source>
        <dbReference type="ARBA" id="ARBA00023015"/>
    </source>
</evidence>
<accession>A0A673CFG0</accession>
<organism evidence="6 7">
    <name type="scientific">Sphaeramia orbicularis</name>
    <name type="common">orbiculate cardinalfish</name>
    <dbReference type="NCBI Taxonomy" id="375764"/>
    <lineage>
        <taxon>Eukaryota</taxon>
        <taxon>Metazoa</taxon>
        <taxon>Chordata</taxon>
        <taxon>Craniata</taxon>
        <taxon>Vertebrata</taxon>
        <taxon>Euteleostomi</taxon>
        <taxon>Actinopterygii</taxon>
        <taxon>Neopterygii</taxon>
        <taxon>Teleostei</taxon>
        <taxon>Neoteleostei</taxon>
        <taxon>Acanthomorphata</taxon>
        <taxon>Gobiaria</taxon>
        <taxon>Kurtiformes</taxon>
        <taxon>Apogonoidei</taxon>
        <taxon>Apogonidae</taxon>
        <taxon>Apogoninae</taxon>
        <taxon>Sphaeramia</taxon>
    </lineage>
</organism>
<dbReference type="InParanoid" id="A0A673CFG0"/>
<dbReference type="PANTHER" id="PTHR23043:SF37">
    <property type="entry name" value="NPAS4 PROTEIN"/>
    <property type="match status" value="1"/>
</dbReference>
<dbReference type="Ensembl" id="ENSSORT00005054117.1">
    <property type="protein sequence ID" value="ENSSORP00005052865.1"/>
    <property type="gene ID" value="ENSSORG00005023821.1"/>
</dbReference>
<keyword evidence="7" id="KW-1185">Reference proteome</keyword>
<dbReference type="InterPro" id="IPR056192">
    <property type="entry name" value="bHLH_NPAS4"/>
</dbReference>
<dbReference type="Pfam" id="PF23183">
    <property type="entry name" value="bHLH_NPAS4"/>
    <property type="match status" value="1"/>
</dbReference>
<dbReference type="AlphaFoldDB" id="A0A673CFG0"/>
<keyword evidence="2" id="KW-0238">DNA-binding</keyword>
<name>A0A673CFG0_9TELE</name>
<feature type="domain" description="NPAS4 bHLH" evidence="5">
    <location>
        <begin position="4"/>
        <end position="56"/>
    </location>
</feature>
<evidence type="ECO:0000313" key="7">
    <source>
        <dbReference type="Proteomes" id="UP000472271"/>
    </source>
</evidence>
<proteinExistence type="predicted"/>
<keyword evidence="3" id="KW-0804">Transcription</keyword>
<dbReference type="Proteomes" id="UP000472271">
    <property type="component" value="Chromosome 15"/>
</dbReference>
<evidence type="ECO:0000256" key="3">
    <source>
        <dbReference type="ARBA" id="ARBA00023163"/>
    </source>
</evidence>
<keyword evidence="4" id="KW-0539">Nucleus</keyword>
<dbReference type="PANTHER" id="PTHR23043">
    <property type="entry name" value="HYPOXIA-INDUCIBLE FACTOR 1 ALPHA"/>
    <property type="match status" value="1"/>
</dbReference>
<dbReference type="GO" id="GO:0000981">
    <property type="term" value="F:DNA-binding transcription factor activity, RNA polymerase II-specific"/>
    <property type="evidence" value="ECO:0007669"/>
    <property type="project" value="TreeGrafter"/>
</dbReference>
<dbReference type="GO" id="GO:0000977">
    <property type="term" value="F:RNA polymerase II transcription regulatory region sequence-specific DNA binding"/>
    <property type="evidence" value="ECO:0007669"/>
    <property type="project" value="TreeGrafter"/>
</dbReference>
<evidence type="ECO:0000259" key="5">
    <source>
        <dbReference type="Pfam" id="PF23183"/>
    </source>
</evidence>
<reference evidence="6" key="3">
    <citation type="submission" date="2025-09" db="UniProtKB">
        <authorList>
            <consortium name="Ensembl"/>
        </authorList>
    </citation>
    <scope>IDENTIFICATION</scope>
</reference>
<protein>
    <recommendedName>
        <fullName evidence="5">NPAS4 bHLH domain-containing protein</fullName>
    </recommendedName>
</protein>
<evidence type="ECO:0000256" key="4">
    <source>
        <dbReference type="ARBA" id="ARBA00023242"/>
    </source>
</evidence>
<sequence>MVSHRSTKGASKARRDHINHEIRNMRALLPVGQDDQERLSYLHAMAAICTYVRKTVLLQAKLSHIYINVFQTQVCNVGLSIQSQMC</sequence>